<dbReference type="EMBL" id="LBQX01000042">
    <property type="protein sequence ID" value="KKP85770.1"/>
    <property type="molecule type" value="Genomic_DNA"/>
</dbReference>
<evidence type="ECO:0000313" key="2">
    <source>
        <dbReference type="EMBL" id="KKP85770.1"/>
    </source>
</evidence>
<dbReference type="SUPFAM" id="SSF101960">
    <property type="entry name" value="Stabilizer of iron transporter SufD"/>
    <property type="match status" value="1"/>
</dbReference>
<dbReference type="InterPro" id="IPR000825">
    <property type="entry name" value="SUF_FeS_clus_asmbl_SufBD_core"/>
</dbReference>
<comment type="caution">
    <text evidence="2">The sequence shown here is derived from an EMBL/GenBank/DDBJ whole genome shotgun (WGS) entry which is preliminary data.</text>
</comment>
<dbReference type="Pfam" id="PF01458">
    <property type="entry name" value="SUFBD_core"/>
    <property type="match status" value="1"/>
</dbReference>
<sequence length="183" mass="21067">MKYINLNLTKQSKLIFNNPGDYVVYFENLSGDLIFDIKSSGVSLNIYGLYTGSKNSIHKVNTFQNHFEPDSTSDLLIKGVFYDSARFYYRGLIRLEKKAQKSHAYQKNQNILMSKDCYVDSKPYLEILANDVFCTHGSTTGKLNQGELHYTMTRGLSKKESEELLVGGFINEIKEKLPLKYRY</sequence>
<gene>
    <name evidence="2" type="ORF">UR89_C0042G0003</name>
</gene>
<organism evidence="2 3">
    <name type="scientific">Candidatus Roizmanbacteria bacterium GW2011_GWA2_35_8</name>
    <dbReference type="NCBI Taxonomy" id="1618479"/>
    <lineage>
        <taxon>Bacteria</taxon>
        <taxon>Candidatus Roizmaniibacteriota</taxon>
    </lineage>
</organism>
<proteinExistence type="predicted"/>
<dbReference type="InterPro" id="IPR055346">
    <property type="entry name" value="Fe-S_cluster_assembly_SufBD"/>
</dbReference>
<name>A0A0G0FEK1_9BACT</name>
<accession>A0A0G0FEK1</accession>
<dbReference type="PANTHER" id="PTHR43575:SF1">
    <property type="entry name" value="PROTEIN ABCI7, CHLOROPLASTIC"/>
    <property type="match status" value="1"/>
</dbReference>
<reference evidence="2 3" key="1">
    <citation type="journal article" date="2015" name="Nature">
        <title>rRNA introns, odd ribosomes, and small enigmatic genomes across a large radiation of phyla.</title>
        <authorList>
            <person name="Brown C.T."/>
            <person name="Hug L.A."/>
            <person name="Thomas B.C."/>
            <person name="Sharon I."/>
            <person name="Castelle C.J."/>
            <person name="Singh A."/>
            <person name="Wilkins M.J."/>
            <person name="Williams K.H."/>
            <person name="Banfield J.F."/>
        </authorList>
    </citation>
    <scope>NUCLEOTIDE SEQUENCE [LARGE SCALE GENOMIC DNA]</scope>
</reference>
<protein>
    <submittedName>
        <fullName evidence="2">FeS assembly protein SufD</fullName>
    </submittedName>
</protein>
<evidence type="ECO:0000259" key="1">
    <source>
        <dbReference type="Pfam" id="PF01458"/>
    </source>
</evidence>
<dbReference type="GO" id="GO:0016226">
    <property type="term" value="P:iron-sulfur cluster assembly"/>
    <property type="evidence" value="ECO:0007669"/>
    <property type="project" value="InterPro"/>
</dbReference>
<feature type="domain" description="SUF system FeS cluster assembly SufBD core" evidence="1">
    <location>
        <begin position="36"/>
        <end position="169"/>
    </location>
</feature>
<dbReference type="AlphaFoldDB" id="A0A0G0FEK1"/>
<evidence type="ECO:0000313" key="3">
    <source>
        <dbReference type="Proteomes" id="UP000034536"/>
    </source>
</evidence>
<dbReference type="Proteomes" id="UP000034536">
    <property type="component" value="Unassembled WGS sequence"/>
</dbReference>
<dbReference type="InterPro" id="IPR037284">
    <property type="entry name" value="SUF_FeS_clus_asmbl_SufBD_sf"/>
</dbReference>
<dbReference type="PANTHER" id="PTHR43575">
    <property type="entry name" value="PROTEIN ABCI7, CHLOROPLASTIC"/>
    <property type="match status" value="1"/>
</dbReference>